<feature type="domain" description="Response regulatory" evidence="3">
    <location>
        <begin position="12"/>
        <end position="128"/>
    </location>
</feature>
<evidence type="ECO:0000256" key="1">
    <source>
        <dbReference type="ARBA" id="ARBA00022553"/>
    </source>
</evidence>
<evidence type="ECO:0000259" key="3">
    <source>
        <dbReference type="PROSITE" id="PS50110"/>
    </source>
</evidence>
<dbReference type="RefSeq" id="WP_189081406.1">
    <property type="nucleotide sequence ID" value="NZ_BMMX01000026.1"/>
</dbReference>
<name>A0A8J3FRH8_9ACTN</name>
<dbReference type="InterPro" id="IPR011006">
    <property type="entry name" value="CheY-like_superfamily"/>
</dbReference>
<dbReference type="InterPro" id="IPR050595">
    <property type="entry name" value="Bact_response_regulator"/>
</dbReference>
<dbReference type="PANTHER" id="PTHR44591:SF3">
    <property type="entry name" value="RESPONSE REGULATORY DOMAIN-CONTAINING PROTEIN"/>
    <property type="match status" value="1"/>
</dbReference>
<dbReference type="PANTHER" id="PTHR44591">
    <property type="entry name" value="STRESS RESPONSE REGULATOR PROTEIN 1"/>
    <property type="match status" value="1"/>
</dbReference>
<dbReference type="InterPro" id="IPR001789">
    <property type="entry name" value="Sig_transdc_resp-reg_receiver"/>
</dbReference>
<dbReference type="Proteomes" id="UP000656042">
    <property type="component" value="Unassembled WGS sequence"/>
</dbReference>
<protein>
    <recommendedName>
        <fullName evidence="3">Response regulatory domain-containing protein</fullName>
    </recommendedName>
</protein>
<dbReference type="AlphaFoldDB" id="A0A8J3FRH8"/>
<dbReference type="Pfam" id="PF00072">
    <property type="entry name" value="Response_reg"/>
    <property type="match status" value="1"/>
</dbReference>
<accession>A0A8J3FRH8</accession>
<keyword evidence="1 2" id="KW-0597">Phosphoprotein</keyword>
<reference evidence="4" key="1">
    <citation type="journal article" date="2014" name="Int. J. Syst. Evol. Microbiol.">
        <title>Complete genome sequence of Corynebacterium casei LMG S-19264T (=DSM 44701T), isolated from a smear-ripened cheese.</title>
        <authorList>
            <consortium name="US DOE Joint Genome Institute (JGI-PGF)"/>
            <person name="Walter F."/>
            <person name="Albersmeier A."/>
            <person name="Kalinowski J."/>
            <person name="Ruckert C."/>
        </authorList>
    </citation>
    <scope>NUCLEOTIDE SEQUENCE</scope>
    <source>
        <strain evidence="4">CGMCC 4.7299</strain>
    </source>
</reference>
<dbReference type="SMART" id="SM00448">
    <property type="entry name" value="REC"/>
    <property type="match status" value="1"/>
</dbReference>
<keyword evidence="5" id="KW-1185">Reference proteome</keyword>
<organism evidence="4 5">
    <name type="scientific">Mangrovihabitans endophyticus</name>
    <dbReference type="NCBI Taxonomy" id="1751298"/>
    <lineage>
        <taxon>Bacteria</taxon>
        <taxon>Bacillati</taxon>
        <taxon>Actinomycetota</taxon>
        <taxon>Actinomycetes</taxon>
        <taxon>Micromonosporales</taxon>
        <taxon>Micromonosporaceae</taxon>
        <taxon>Mangrovihabitans</taxon>
    </lineage>
</organism>
<sequence length="133" mass="14574">MDTRLRNTSRPAVLIADDDDDLRDLMKFGLEASGYRVLSAADGVTALQIVHREPPGLIVLDVVMPAADGLSVCFQLRDDPRTAQIPVLMLSGRSRTCDVELGYTIGADDYMAKPFGLAALTRRVDWLMQSSGY</sequence>
<dbReference type="EMBL" id="BMMX01000026">
    <property type="protein sequence ID" value="GGL06972.1"/>
    <property type="molecule type" value="Genomic_DNA"/>
</dbReference>
<feature type="modified residue" description="4-aspartylphosphate" evidence="2">
    <location>
        <position position="61"/>
    </location>
</feature>
<evidence type="ECO:0000256" key="2">
    <source>
        <dbReference type="PROSITE-ProRule" id="PRU00169"/>
    </source>
</evidence>
<proteinExistence type="predicted"/>
<reference evidence="4" key="2">
    <citation type="submission" date="2020-09" db="EMBL/GenBank/DDBJ databases">
        <authorList>
            <person name="Sun Q."/>
            <person name="Zhou Y."/>
        </authorList>
    </citation>
    <scope>NUCLEOTIDE SEQUENCE</scope>
    <source>
        <strain evidence="4">CGMCC 4.7299</strain>
    </source>
</reference>
<gene>
    <name evidence="4" type="ORF">GCM10012284_46450</name>
</gene>
<dbReference type="PROSITE" id="PS50110">
    <property type="entry name" value="RESPONSE_REGULATORY"/>
    <property type="match status" value="1"/>
</dbReference>
<dbReference type="SUPFAM" id="SSF52172">
    <property type="entry name" value="CheY-like"/>
    <property type="match status" value="1"/>
</dbReference>
<evidence type="ECO:0000313" key="5">
    <source>
        <dbReference type="Proteomes" id="UP000656042"/>
    </source>
</evidence>
<dbReference type="Gene3D" id="3.40.50.2300">
    <property type="match status" value="1"/>
</dbReference>
<evidence type="ECO:0000313" key="4">
    <source>
        <dbReference type="EMBL" id="GGL06972.1"/>
    </source>
</evidence>
<dbReference type="GO" id="GO:0000160">
    <property type="term" value="P:phosphorelay signal transduction system"/>
    <property type="evidence" value="ECO:0007669"/>
    <property type="project" value="InterPro"/>
</dbReference>
<comment type="caution">
    <text evidence="4">The sequence shown here is derived from an EMBL/GenBank/DDBJ whole genome shotgun (WGS) entry which is preliminary data.</text>
</comment>